<accession>A0AAD6P7C3</accession>
<reference evidence="1 2" key="1">
    <citation type="journal article" date="2023" name="Int. J. Mol. Sci.">
        <title>De Novo Assembly and Annotation of 11 Diverse Shrub Willow (Salix) Genomes Reveals Novel Gene Organization in Sex-Linked Regions.</title>
        <authorList>
            <person name="Hyden B."/>
            <person name="Feng K."/>
            <person name="Yates T.B."/>
            <person name="Jawdy S."/>
            <person name="Cereghino C."/>
            <person name="Smart L.B."/>
            <person name="Muchero W."/>
        </authorList>
    </citation>
    <scope>NUCLEOTIDE SEQUENCE [LARGE SCALE GENOMIC DNA]</scope>
    <source>
        <tissue evidence="1">Shoot tip</tissue>
    </source>
</reference>
<evidence type="ECO:0000313" key="2">
    <source>
        <dbReference type="Proteomes" id="UP001162972"/>
    </source>
</evidence>
<sequence>MRGESPSKDTFMHIITAKRKKIQHNFLLRQGKRESQAEKKPSDAARLTWLLGSKTNLRSSVFSFPILSLMLFAMTEARETQLISTAPSPPAAFLEFLTLLSFSSATRIAMSDISLKILR</sequence>
<gene>
    <name evidence="1" type="ORF">OIU84_029581</name>
</gene>
<dbReference type="EMBL" id="JAPFFJ010000009">
    <property type="protein sequence ID" value="KAJ6419504.1"/>
    <property type="molecule type" value="Genomic_DNA"/>
</dbReference>
<comment type="caution">
    <text evidence="1">The sequence shown here is derived from an EMBL/GenBank/DDBJ whole genome shotgun (WGS) entry which is preliminary data.</text>
</comment>
<proteinExistence type="predicted"/>
<dbReference type="Proteomes" id="UP001162972">
    <property type="component" value="Chromosome 7"/>
</dbReference>
<protein>
    <submittedName>
        <fullName evidence="1">Uncharacterized protein</fullName>
    </submittedName>
</protein>
<organism evidence="1 2">
    <name type="scientific">Salix udensis</name>
    <dbReference type="NCBI Taxonomy" id="889485"/>
    <lineage>
        <taxon>Eukaryota</taxon>
        <taxon>Viridiplantae</taxon>
        <taxon>Streptophyta</taxon>
        <taxon>Embryophyta</taxon>
        <taxon>Tracheophyta</taxon>
        <taxon>Spermatophyta</taxon>
        <taxon>Magnoliopsida</taxon>
        <taxon>eudicotyledons</taxon>
        <taxon>Gunneridae</taxon>
        <taxon>Pentapetalae</taxon>
        <taxon>rosids</taxon>
        <taxon>fabids</taxon>
        <taxon>Malpighiales</taxon>
        <taxon>Salicaceae</taxon>
        <taxon>Saliceae</taxon>
        <taxon>Salix</taxon>
    </lineage>
</organism>
<name>A0AAD6P7C3_9ROSI</name>
<keyword evidence="2" id="KW-1185">Reference proteome</keyword>
<dbReference type="AlphaFoldDB" id="A0AAD6P7C3"/>
<evidence type="ECO:0000313" key="1">
    <source>
        <dbReference type="EMBL" id="KAJ6419504.1"/>
    </source>
</evidence>